<feature type="coiled-coil region" evidence="1">
    <location>
        <begin position="185"/>
        <end position="212"/>
    </location>
</feature>
<proteinExistence type="predicted"/>
<dbReference type="EMBL" id="VDMD01000001">
    <property type="protein sequence ID" value="TRM70595.1"/>
    <property type="molecule type" value="Genomic_DNA"/>
</dbReference>
<comment type="caution">
    <text evidence="2">The sequence shown here is derived from an EMBL/GenBank/DDBJ whole genome shotgun (WGS) entry which is preliminary data.</text>
</comment>
<gene>
    <name evidence="2" type="ORF">BD626DRAFT_393598</name>
</gene>
<evidence type="ECO:0000313" key="2">
    <source>
        <dbReference type="EMBL" id="TRM70595.1"/>
    </source>
</evidence>
<dbReference type="Proteomes" id="UP000320762">
    <property type="component" value="Unassembled WGS sequence"/>
</dbReference>
<protein>
    <submittedName>
        <fullName evidence="2">Uncharacterized protein</fullName>
    </submittedName>
</protein>
<keyword evidence="1" id="KW-0175">Coiled coil</keyword>
<dbReference type="AlphaFoldDB" id="A0A550D0M5"/>
<organism evidence="2 3">
    <name type="scientific">Schizophyllum amplum</name>
    <dbReference type="NCBI Taxonomy" id="97359"/>
    <lineage>
        <taxon>Eukaryota</taxon>
        <taxon>Fungi</taxon>
        <taxon>Dikarya</taxon>
        <taxon>Basidiomycota</taxon>
        <taxon>Agaricomycotina</taxon>
        <taxon>Agaricomycetes</taxon>
        <taxon>Agaricomycetidae</taxon>
        <taxon>Agaricales</taxon>
        <taxon>Schizophyllaceae</taxon>
        <taxon>Schizophyllum</taxon>
    </lineage>
</organism>
<keyword evidence="3" id="KW-1185">Reference proteome</keyword>
<sequence>MGPKGLLNDDGNYILQHKDIYDLFKYVQTGVLLPTDTAEYQRRLHLSDEMFQRFSSVVAPLVTAYDRAQLHCQRFKDIIYPGIVSLSSDVYDYASKAGGARYSMILRLVRELAEATSPMEEVRVVGRLNRVVDVQITSINDLTTKAQACINNLRVFEGETMSDQSELRERNKDVDAMLSLEQGSVNAIRTQLNNLKNELKTVSEEFETARISECAALKFAWVFPFGLVPSAALASAGRKAAQLGQRLNKVRELINDNEGKLREAERITAHMMTIDADLDNVVALIAPAVTTVQEMMGVWDAVKADLERLKNMDHREANWVIASIIEHKALEKWQTLADGGMLFNGSFTLNANFNISFAVGKYQKAAYMSDAELKSFADLSAEYGVPYQMRSVTIINKSGVMIEWNGLYIM</sequence>
<reference evidence="2 3" key="1">
    <citation type="journal article" date="2019" name="New Phytol.">
        <title>Comparative genomics reveals unique wood-decay strategies and fruiting body development in the Schizophyllaceae.</title>
        <authorList>
            <person name="Almasi E."/>
            <person name="Sahu N."/>
            <person name="Krizsan K."/>
            <person name="Balint B."/>
            <person name="Kovacs G.M."/>
            <person name="Kiss B."/>
            <person name="Cseklye J."/>
            <person name="Drula E."/>
            <person name="Henrissat B."/>
            <person name="Nagy I."/>
            <person name="Chovatia M."/>
            <person name="Adam C."/>
            <person name="LaButti K."/>
            <person name="Lipzen A."/>
            <person name="Riley R."/>
            <person name="Grigoriev I.V."/>
            <person name="Nagy L.G."/>
        </authorList>
    </citation>
    <scope>NUCLEOTIDE SEQUENCE [LARGE SCALE GENOMIC DNA]</scope>
    <source>
        <strain evidence="2 3">NL-1724</strain>
    </source>
</reference>
<dbReference type="OrthoDB" id="4494488at2759"/>
<name>A0A550D0M5_9AGAR</name>
<evidence type="ECO:0000256" key="1">
    <source>
        <dbReference type="SAM" id="Coils"/>
    </source>
</evidence>
<dbReference type="SUPFAM" id="SSF58100">
    <property type="entry name" value="Bacterial hemolysins"/>
    <property type="match status" value="1"/>
</dbReference>
<dbReference type="CDD" id="cd22656">
    <property type="entry name" value="ClyA_Cry6Aa-like"/>
    <property type="match status" value="1"/>
</dbReference>
<accession>A0A550D0M5</accession>
<evidence type="ECO:0000313" key="3">
    <source>
        <dbReference type="Proteomes" id="UP000320762"/>
    </source>
</evidence>
<dbReference type="Gene3D" id="1.20.1170.10">
    <property type="match status" value="1"/>
</dbReference>